<feature type="region of interest" description="Disordered" evidence="1">
    <location>
        <begin position="227"/>
        <end position="246"/>
    </location>
</feature>
<dbReference type="RefSeq" id="WP_168936257.1">
    <property type="nucleotide sequence ID" value="NZ_JABAFY010000052.1"/>
</dbReference>
<sequence length="679" mass="74397">MYKIIDLGHEVPETGESRVSLIDPRLVPSLVKTASKTASQTVSTEIQEFWDTIPQDDRYSWLWVIGVSAKEYYGCNNNGDAFTEEDLKNTHQLFVDNANVFLQHVNKDPAKGIGKPVFSWYNDEMHRVELILRIDKSKPDATGTVRKISNGEPLYVSMGCTVKYDVCSICGNKAPTRRDYCDHLRFNMKKILPDGRQVYALNPDPKFFDISIVAKPADPTAHTLDKRASLRGSCEPGDSFTSSAELGERAEDISQKLAALKKVSDIIKKVEGVVADTKPDKPGDVPGTERASDAEGTTGNDSKPDASIRAVVHIARNGFHNMEYPEMPYERLSSMGVGPATFLTALHHLGAPISLGDAAWLAGSRVMGHCPSHEEMGRMFSLLPDALSELCERPALVDTLLHKVFAPCPEDAGSPIRRTLVIKVMRPVAEMRIRMLSRMAPEGALEKIGEAFGRPLEEQIHYGRTLAERIRKDFDPRAENFAPMTVRDKHGNVAVTAPYFVRNTATQEAASRMVDLPTVAGSALALGAVTAALGEPTLLGKVMAASLLGVASVGAFSLRENRDDEKVTTESCEEIPMTTMVESWKFKKTAASMPRFGTVAGLALPPALALDYMYNKWRYGDMADVKAEQPGMGGMALKAGRFVKEHPVLTTVGSGLLGSQLLRMPRFGRRIVPPVARQA</sequence>
<gene>
    <name evidence="2" type="ORF">HF854_10620</name>
</gene>
<protein>
    <submittedName>
        <fullName evidence="2">Uncharacterized protein</fullName>
    </submittedName>
</protein>
<dbReference type="EMBL" id="JABAFY010000052">
    <property type="protein sequence ID" value="NME52956.1"/>
    <property type="molecule type" value="Genomic_DNA"/>
</dbReference>
<proteinExistence type="predicted"/>
<dbReference type="Proteomes" id="UP000522333">
    <property type="component" value="Unassembled WGS sequence"/>
</dbReference>
<accession>A0A848CHR1</accession>
<reference evidence="2 3" key="1">
    <citation type="submission" date="2020-04" db="EMBL/GenBank/DDBJ databases">
        <authorList>
            <person name="Hitch T.C.A."/>
            <person name="Wylensek D."/>
            <person name="Clavel T."/>
        </authorList>
    </citation>
    <scope>NUCLEOTIDE SEQUENCE [LARGE SCALE GENOMIC DNA]</scope>
    <source>
        <strain evidence="2 3">PG-251-APC-1</strain>
    </source>
</reference>
<feature type="region of interest" description="Disordered" evidence="1">
    <location>
        <begin position="276"/>
        <end position="305"/>
    </location>
</feature>
<organism evidence="2 3">
    <name type="scientific">Desulfovibrio piger</name>
    <dbReference type="NCBI Taxonomy" id="901"/>
    <lineage>
        <taxon>Bacteria</taxon>
        <taxon>Pseudomonadati</taxon>
        <taxon>Thermodesulfobacteriota</taxon>
        <taxon>Desulfovibrionia</taxon>
        <taxon>Desulfovibrionales</taxon>
        <taxon>Desulfovibrionaceae</taxon>
        <taxon>Desulfovibrio</taxon>
    </lineage>
</organism>
<evidence type="ECO:0000313" key="2">
    <source>
        <dbReference type="EMBL" id="NME52956.1"/>
    </source>
</evidence>
<name>A0A848CHR1_9BACT</name>
<evidence type="ECO:0000256" key="1">
    <source>
        <dbReference type="SAM" id="MobiDB-lite"/>
    </source>
</evidence>
<evidence type="ECO:0000313" key="3">
    <source>
        <dbReference type="Proteomes" id="UP000522333"/>
    </source>
</evidence>
<comment type="caution">
    <text evidence="2">The sequence shown here is derived from an EMBL/GenBank/DDBJ whole genome shotgun (WGS) entry which is preliminary data.</text>
</comment>
<dbReference type="AlphaFoldDB" id="A0A848CHR1"/>